<dbReference type="AlphaFoldDB" id="A0A844DBJ2"/>
<dbReference type="EMBL" id="WKJL01000012">
    <property type="protein sequence ID" value="MRW85726.1"/>
    <property type="molecule type" value="Genomic_DNA"/>
</dbReference>
<protein>
    <submittedName>
        <fullName evidence="2">DUF2760 domain-containing protein</fullName>
    </submittedName>
</protein>
<accession>A0A844DBJ2</accession>
<dbReference type="RefSeq" id="WP_154359004.1">
    <property type="nucleotide sequence ID" value="NZ_WKJL01000012.1"/>
</dbReference>
<comment type="caution">
    <text evidence="2">The sequence shown here is derived from an EMBL/GenBank/DDBJ whole genome shotgun (WGS) entry which is preliminary data.</text>
</comment>
<dbReference type="Proteomes" id="UP000439986">
    <property type="component" value="Unassembled WGS sequence"/>
</dbReference>
<name>A0A844DBJ2_9BURK</name>
<feature type="domain" description="DUF2760" evidence="1">
    <location>
        <begin position="70"/>
        <end position="192"/>
    </location>
</feature>
<gene>
    <name evidence="2" type="ORF">GJ698_16725</name>
</gene>
<dbReference type="InterPro" id="IPR021212">
    <property type="entry name" value="DUF2760"/>
</dbReference>
<reference evidence="2 3" key="1">
    <citation type="submission" date="2019-11" db="EMBL/GenBank/DDBJ databases">
        <title>Novel species isolated from a subtropical stream in China.</title>
        <authorList>
            <person name="Lu H."/>
        </authorList>
    </citation>
    <scope>NUCLEOTIDE SEQUENCE [LARGE SCALE GENOMIC DNA]</scope>
    <source>
        <strain evidence="2 3">FT26W</strain>
    </source>
</reference>
<evidence type="ECO:0000313" key="3">
    <source>
        <dbReference type="Proteomes" id="UP000439986"/>
    </source>
</evidence>
<sequence>MNNSSQPLPSFFSRISIAIGAFFRALSDAEYAARLHGIDDAPQPTAAPVAPPAPAPAPAPAPVTLRVATPDAALQLLSLFQREARLIDFTQENLSAYSDADIGAAARVVHEGCAKVLKEHFTIAPVRSEAEGSRIELPEGFDAAAVRLTGNVVGKAPFRGTLSHRGWRSTDVRLPKLAEAHDAAILAPAEVEL</sequence>
<proteinExistence type="predicted"/>
<evidence type="ECO:0000313" key="2">
    <source>
        <dbReference type="EMBL" id="MRW85726.1"/>
    </source>
</evidence>
<evidence type="ECO:0000259" key="1">
    <source>
        <dbReference type="Pfam" id="PF10816"/>
    </source>
</evidence>
<organism evidence="2 3">
    <name type="scientific">Duganella aquatilis</name>
    <dbReference type="NCBI Taxonomy" id="2666082"/>
    <lineage>
        <taxon>Bacteria</taxon>
        <taxon>Pseudomonadati</taxon>
        <taxon>Pseudomonadota</taxon>
        <taxon>Betaproteobacteria</taxon>
        <taxon>Burkholderiales</taxon>
        <taxon>Oxalobacteraceae</taxon>
        <taxon>Telluria group</taxon>
        <taxon>Duganella</taxon>
    </lineage>
</organism>
<dbReference type="Pfam" id="PF10816">
    <property type="entry name" value="DUF2760"/>
    <property type="match status" value="1"/>
</dbReference>
<keyword evidence="3" id="KW-1185">Reference proteome</keyword>